<dbReference type="KEGG" id="sqz:FQU76_14305"/>
<protein>
    <submittedName>
        <fullName evidence="2">Uncharacterized protein</fullName>
    </submittedName>
</protein>
<gene>
    <name evidence="2" type="ORF">FQU76_14305</name>
</gene>
<feature type="compositionally biased region" description="Gly residues" evidence="1">
    <location>
        <begin position="40"/>
        <end position="60"/>
    </location>
</feature>
<evidence type="ECO:0000256" key="1">
    <source>
        <dbReference type="SAM" id="MobiDB-lite"/>
    </source>
</evidence>
<name>A0A5B8J6S8_9ACTN</name>
<feature type="region of interest" description="Disordered" evidence="1">
    <location>
        <begin position="120"/>
        <end position="140"/>
    </location>
</feature>
<organism evidence="2 3">
    <name type="scientific">Streptomyces qinzhouensis</name>
    <dbReference type="NCBI Taxonomy" id="2599401"/>
    <lineage>
        <taxon>Bacteria</taxon>
        <taxon>Bacillati</taxon>
        <taxon>Actinomycetota</taxon>
        <taxon>Actinomycetes</taxon>
        <taxon>Kitasatosporales</taxon>
        <taxon>Streptomycetaceae</taxon>
        <taxon>Streptomyces</taxon>
    </lineage>
</organism>
<feature type="compositionally biased region" description="Gly residues" evidence="1">
    <location>
        <begin position="17"/>
        <end position="33"/>
    </location>
</feature>
<feature type="region of interest" description="Disordered" evidence="1">
    <location>
        <begin position="1"/>
        <end position="60"/>
    </location>
</feature>
<feature type="region of interest" description="Disordered" evidence="1">
    <location>
        <begin position="76"/>
        <end position="106"/>
    </location>
</feature>
<proteinExistence type="predicted"/>
<dbReference type="AlphaFoldDB" id="A0A5B8J6S8"/>
<evidence type="ECO:0000313" key="3">
    <source>
        <dbReference type="Proteomes" id="UP000320580"/>
    </source>
</evidence>
<keyword evidence="3" id="KW-1185">Reference proteome</keyword>
<reference evidence="2 3" key="1">
    <citation type="submission" date="2019-07" db="EMBL/GenBank/DDBJ databases">
        <authorList>
            <person name="Zhu P."/>
        </authorList>
    </citation>
    <scope>NUCLEOTIDE SEQUENCE [LARGE SCALE GENOMIC DNA]</scope>
    <source>
        <strain evidence="2 3">SSL-25</strain>
    </source>
</reference>
<dbReference type="Proteomes" id="UP000320580">
    <property type="component" value="Chromosome"/>
</dbReference>
<accession>A0A5B8J6S8</accession>
<dbReference type="EMBL" id="CP042266">
    <property type="protein sequence ID" value="QDY77505.1"/>
    <property type="molecule type" value="Genomic_DNA"/>
</dbReference>
<sequence length="140" mass="14342">MAPRPVRSGRPTDGSGRRGPGPGRSGGGCGGGFRTDSGRVRGGFGAVGGGRAGGIGGGSGRFGAVYGWGWRALRDGRGPWAGPRRRGGTLVLGPRQPPGPDAARRRGRLAFRVCCTQLPRLPRPPLPGPFPPPASRMLRG</sequence>
<feature type="compositionally biased region" description="Pro residues" evidence="1">
    <location>
        <begin position="121"/>
        <end position="134"/>
    </location>
</feature>
<evidence type="ECO:0000313" key="2">
    <source>
        <dbReference type="EMBL" id="QDY77505.1"/>
    </source>
</evidence>